<evidence type="ECO:0000256" key="1">
    <source>
        <dbReference type="ARBA" id="ARBA00009023"/>
    </source>
</evidence>
<gene>
    <name evidence="4" type="ORF">LX24_00645</name>
</gene>
<proteinExistence type="inferred from homology"/>
<comment type="similarity">
    <text evidence="1">Belongs to the bacterial solute-binding protein 7 family.</text>
</comment>
<dbReference type="EMBL" id="VNHM01000002">
    <property type="protein sequence ID" value="TYO97450.1"/>
    <property type="molecule type" value="Genomic_DNA"/>
</dbReference>
<evidence type="ECO:0000313" key="5">
    <source>
        <dbReference type="Proteomes" id="UP000323166"/>
    </source>
</evidence>
<dbReference type="InterPro" id="IPR018389">
    <property type="entry name" value="DctP_fam"/>
</dbReference>
<dbReference type="Proteomes" id="UP000323166">
    <property type="component" value="Unassembled WGS sequence"/>
</dbReference>
<dbReference type="GO" id="GO:0055085">
    <property type="term" value="P:transmembrane transport"/>
    <property type="evidence" value="ECO:0007669"/>
    <property type="project" value="InterPro"/>
</dbReference>
<dbReference type="Gene3D" id="3.40.190.170">
    <property type="entry name" value="Bacterial extracellular solute-binding protein, family 7"/>
    <property type="match status" value="1"/>
</dbReference>
<dbReference type="PIRSF" id="PIRSF006470">
    <property type="entry name" value="DctB"/>
    <property type="match status" value="1"/>
</dbReference>
<keyword evidence="2" id="KW-0813">Transport</keyword>
<dbReference type="GO" id="GO:0030288">
    <property type="term" value="C:outer membrane-bounded periplasmic space"/>
    <property type="evidence" value="ECO:0007669"/>
    <property type="project" value="InterPro"/>
</dbReference>
<keyword evidence="5" id="KW-1185">Reference proteome</keyword>
<evidence type="ECO:0000256" key="3">
    <source>
        <dbReference type="ARBA" id="ARBA00022729"/>
    </source>
</evidence>
<dbReference type="PANTHER" id="PTHR33376">
    <property type="match status" value="1"/>
</dbReference>
<reference evidence="4 5" key="1">
    <citation type="submission" date="2019-07" db="EMBL/GenBank/DDBJ databases">
        <title>Genomic Encyclopedia of Type Strains, Phase I: the one thousand microbial genomes (KMG-I) project.</title>
        <authorList>
            <person name="Kyrpides N."/>
        </authorList>
    </citation>
    <scope>NUCLEOTIDE SEQUENCE [LARGE SCALE GENOMIC DNA]</scope>
    <source>
        <strain evidence="4 5">DSM 6562</strain>
    </source>
</reference>
<comment type="caution">
    <text evidence="4">The sequence shown here is derived from an EMBL/GenBank/DDBJ whole genome shotgun (WGS) entry which is preliminary data.</text>
</comment>
<dbReference type="NCBIfam" id="TIGR00787">
    <property type="entry name" value="dctP"/>
    <property type="match status" value="1"/>
</dbReference>
<evidence type="ECO:0000256" key="2">
    <source>
        <dbReference type="ARBA" id="ARBA00022448"/>
    </source>
</evidence>
<protein>
    <submittedName>
        <fullName evidence="4">C4-dicarboxylate-binding protein DctP</fullName>
    </submittedName>
</protein>
<dbReference type="NCBIfam" id="NF037995">
    <property type="entry name" value="TRAP_S1"/>
    <property type="match status" value="1"/>
</dbReference>
<dbReference type="AlphaFoldDB" id="A0A5S4ZXK3"/>
<sequence>MQKKWRKVWSLFMYGKLKNTVYLLLIIQLIVLLTGGCAKRVTDGEQVSPDQKIVIKFSHVVAENTPKGLAAERFASLVQQRTRGRVEVQVFPNSTLYADGEEMQALQSGAVQIIAPATSKLGDLYPGWQALDLPYAFKNLDEVHRAMDGPVGQKLAKSLDSKGFMVLAYWDNGFKQLTNNVRPITSPGDLKGLSFRVMINSPVLREQFNLFGATPVPMPFNDVYQGIERNLVHGQENTISNLYTKGFYRVQSYMTISDHGYMGYAVMVNKAYWYSLPEDIRRVMEETMAEVTRWERAKAAEMNETYLKQLKDSDNLTITELTPEQKEAWEAAFKPLYASFAGDIGLELINELQKHN</sequence>
<dbReference type="CDD" id="cd13674">
    <property type="entry name" value="PBP2_TRAP_SBP_like_1"/>
    <property type="match status" value="1"/>
</dbReference>
<accession>A0A5S4ZXK3</accession>
<organism evidence="4 5">
    <name type="scientific">Desulfallas thermosapovorans DSM 6562</name>
    <dbReference type="NCBI Taxonomy" id="1121431"/>
    <lineage>
        <taxon>Bacteria</taxon>
        <taxon>Bacillati</taxon>
        <taxon>Bacillota</taxon>
        <taxon>Clostridia</taxon>
        <taxon>Eubacteriales</taxon>
        <taxon>Desulfallaceae</taxon>
        <taxon>Desulfallas</taxon>
    </lineage>
</organism>
<dbReference type="Pfam" id="PF03480">
    <property type="entry name" value="DctP"/>
    <property type="match status" value="1"/>
</dbReference>
<dbReference type="PANTHER" id="PTHR33376:SF7">
    <property type="entry name" value="C4-DICARBOXYLATE-BINDING PROTEIN DCTB"/>
    <property type="match status" value="1"/>
</dbReference>
<dbReference type="InterPro" id="IPR038404">
    <property type="entry name" value="TRAP_DctP_sf"/>
</dbReference>
<evidence type="ECO:0000313" key="4">
    <source>
        <dbReference type="EMBL" id="TYO97450.1"/>
    </source>
</evidence>
<name>A0A5S4ZXK3_9FIRM</name>
<keyword evidence="3" id="KW-0732">Signal</keyword>
<dbReference type="InterPro" id="IPR004682">
    <property type="entry name" value="TRAP_DctP"/>
</dbReference>